<dbReference type="EMBL" id="FNNZ01000005">
    <property type="protein sequence ID" value="SDW57857.1"/>
    <property type="molecule type" value="Genomic_DNA"/>
</dbReference>
<dbReference type="NCBIfam" id="NF000592">
    <property type="entry name" value="PRK00013.1"/>
    <property type="match status" value="1"/>
</dbReference>
<dbReference type="RefSeq" id="WP_093029861.1">
    <property type="nucleotide sequence ID" value="NZ_FNNZ01000005.1"/>
</dbReference>
<name>A0A1H2UNZ3_THIRO</name>
<dbReference type="STRING" id="1058.SAMN05421783_105204"/>
<dbReference type="Proteomes" id="UP000198816">
    <property type="component" value="Unassembled WGS sequence"/>
</dbReference>
<evidence type="ECO:0000256" key="8">
    <source>
        <dbReference type="RuleBase" id="RU000418"/>
    </source>
</evidence>
<reference evidence="11" key="1">
    <citation type="submission" date="2016-10" db="EMBL/GenBank/DDBJ databases">
        <authorList>
            <person name="Varghese N."/>
            <person name="Submissions S."/>
        </authorList>
    </citation>
    <scope>NUCLEOTIDE SEQUENCE [LARGE SCALE GENOMIC DNA]</scope>
    <source>
        <strain evidence="11">DSM 217</strain>
    </source>
</reference>
<dbReference type="FunFam" id="3.50.7.10:FF:000001">
    <property type="entry name" value="60 kDa chaperonin"/>
    <property type="match status" value="1"/>
</dbReference>
<dbReference type="OrthoDB" id="9766614at2"/>
<proteinExistence type="inferred from homology"/>
<feature type="binding site" evidence="7">
    <location>
        <begin position="87"/>
        <end position="91"/>
    </location>
    <ligand>
        <name>ATP</name>
        <dbReference type="ChEBI" id="CHEBI:30616"/>
    </ligand>
</feature>
<evidence type="ECO:0000256" key="7">
    <source>
        <dbReference type="HAMAP-Rule" id="MF_00600"/>
    </source>
</evidence>
<dbReference type="NCBIfam" id="TIGR02348">
    <property type="entry name" value="GroEL"/>
    <property type="match status" value="1"/>
</dbReference>
<keyword evidence="4 7" id="KW-0067">ATP-binding</keyword>
<protein>
    <recommendedName>
        <fullName evidence="7">Chaperonin GroEL</fullName>
        <ecNumber evidence="7">5.6.1.7</ecNumber>
    </recommendedName>
    <alternativeName>
        <fullName evidence="7">60 kDa chaperonin</fullName>
    </alternativeName>
    <alternativeName>
        <fullName evidence="7">Chaperonin-60</fullName>
        <shortName evidence="7">Cpn60</shortName>
    </alternativeName>
</protein>
<comment type="function">
    <text evidence="7 9">Together with its co-chaperonin GroES, plays an essential role in assisting protein folding. The GroEL-GroES system forms a nano-cage that allows encapsulation of the non-native substrate proteins and provides a physical environment optimized to promote and accelerate protein folding.</text>
</comment>
<dbReference type="PRINTS" id="PR00298">
    <property type="entry name" value="CHAPERONIN60"/>
</dbReference>
<feature type="binding site" evidence="7">
    <location>
        <begin position="479"/>
        <end position="481"/>
    </location>
    <ligand>
        <name>ATP</name>
        <dbReference type="ChEBI" id="CHEBI:30616"/>
    </ligand>
</feature>
<feature type="binding site" evidence="7">
    <location>
        <position position="51"/>
    </location>
    <ligand>
        <name>ATP</name>
        <dbReference type="ChEBI" id="CHEBI:30616"/>
    </ligand>
</feature>
<dbReference type="AlphaFoldDB" id="A0A1H2UNZ3"/>
<feature type="binding site" evidence="7">
    <location>
        <begin position="30"/>
        <end position="33"/>
    </location>
    <ligand>
        <name>ATP</name>
        <dbReference type="ChEBI" id="CHEBI:30616"/>
    </ligand>
</feature>
<gene>
    <name evidence="7" type="primary">groEL</name>
    <name evidence="7" type="synonym">groL</name>
    <name evidence="10" type="ORF">SAMN05421783_105204</name>
</gene>
<dbReference type="InterPro" id="IPR018370">
    <property type="entry name" value="Chaperonin_Cpn60_CS"/>
</dbReference>
<evidence type="ECO:0000256" key="6">
    <source>
        <dbReference type="ARBA" id="ARBA00023235"/>
    </source>
</evidence>
<dbReference type="CDD" id="cd03344">
    <property type="entry name" value="GroEL"/>
    <property type="match status" value="1"/>
</dbReference>
<evidence type="ECO:0000313" key="10">
    <source>
        <dbReference type="EMBL" id="SDW57857.1"/>
    </source>
</evidence>
<dbReference type="NCBIfam" id="NF009487">
    <property type="entry name" value="PRK12849.1"/>
    <property type="match status" value="1"/>
</dbReference>
<evidence type="ECO:0000256" key="1">
    <source>
        <dbReference type="ARBA" id="ARBA00006607"/>
    </source>
</evidence>
<dbReference type="InterPro" id="IPR001844">
    <property type="entry name" value="Cpn60/GroEL"/>
</dbReference>
<feature type="binding site" evidence="7">
    <location>
        <position position="495"/>
    </location>
    <ligand>
        <name>ATP</name>
        <dbReference type="ChEBI" id="CHEBI:30616"/>
    </ligand>
</feature>
<dbReference type="EC" id="5.6.1.7" evidence="7"/>
<dbReference type="NCBIfam" id="NF009488">
    <property type="entry name" value="PRK12850.1"/>
    <property type="match status" value="1"/>
</dbReference>
<dbReference type="Pfam" id="PF00118">
    <property type="entry name" value="Cpn60_TCP1"/>
    <property type="match status" value="1"/>
</dbReference>
<dbReference type="SUPFAM" id="SSF48592">
    <property type="entry name" value="GroEL equatorial domain-like"/>
    <property type="match status" value="1"/>
</dbReference>
<dbReference type="HAMAP" id="MF_00600">
    <property type="entry name" value="CH60"/>
    <property type="match status" value="1"/>
</dbReference>
<organism evidence="10 11">
    <name type="scientific">Thiocapsa roseopersicina</name>
    <dbReference type="NCBI Taxonomy" id="1058"/>
    <lineage>
        <taxon>Bacteria</taxon>
        <taxon>Pseudomonadati</taxon>
        <taxon>Pseudomonadota</taxon>
        <taxon>Gammaproteobacteria</taxon>
        <taxon>Chromatiales</taxon>
        <taxon>Chromatiaceae</taxon>
        <taxon>Thiocapsa</taxon>
    </lineage>
</organism>
<dbReference type="SUPFAM" id="SSF54849">
    <property type="entry name" value="GroEL-intermediate domain like"/>
    <property type="match status" value="1"/>
</dbReference>
<dbReference type="GO" id="GO:0016853">
    <property type="term" value="F:isomerase activity"/>
    <property type="evidence" value="ECO:0007669"/>
    <property type="project" value="UniProtKB-KW"/>
</dbReference>
<dbReference type="PANTHER" id="PTHR45633">
    <property type="entry name" value="60 KDA HEAT SHOCK PROTEIN, MITOCHONDRIAL"/>
    <property type="match status" value="1"/>
</dbReference>
<keyword evidence="6 7" id="KW-0413">Isomerase</keyword>
<comment type="similarity">
    <text evidence="1 7 8">Belongs to the chaperonin (HSP60) family.</text>
</comment>
<keyword evidence="11" id="KW-1185">Reference proteome</keyword>
<dbReference type="PROSITE" id="PS00296">
    <property type="entry name" value="CHAPERONINS_CPN60"/>
    <property type="match status" value="1"/>
</dbReference>
<dbReference type="GO" id="GO:0051082">
    <property type="term" value="F:unfolded protein binding"/>
    <property type="evidence" value="ECO:0007669"/>
    <property type="project" value="UniProtKB-UniRule"/>
</dbReference>
<keyword evidence="3 7" id="KW-0547">Nucleotide-binding</keyword>
<comment type="subunit">
    <text evidence="7 9">Forms a cylinder of 14 subunits composed of two heptameric rings stacked back-to-back. Interacts with the co-chaperonin GroES.</text>
</comment>
<dbReference type="InterPro" id="IPR027410">
    <property type="entry name" value="TCP-1-like_intermed_sf"/>
</dbReference>
<dbReference type="GO" id="GO:0042026">
    <property type="term" value="P:protein refolding"/>
    <property type="evidence" value="ECO:0007669"/>
    <property type="project" value="UniProtKB-UniRule"/>
</dbReference>
<evidence type="ECO:0000313" key="11">
    <source>
        <dbReference type="Proteomes" id="UP000198816"/>
    </source>
</evidence>
<sequence>MSAKDVKFGGEARARMMEGVNILANAVKVTLGPKGRNVVLEKSFGAPTVTKDGVSVAKEIELSDKFENMGAQMVKEVASHTSDIAGDGTTTATVLAQAMVREGLKAVAAGMNPMDLKRGMDKAVEAAVEELKKLSKPCTESKAIAQVGTISANSDESIGQIIAEAMEKVGKEGVITVEDGTSLHNELDVVEGMQFDRGYLSPYFINNQQSQSAELDDPFILLHDKKISNIRELLPVLESVAKAGRPLLIVAEDVEGEALATLVVNTLRGIVKVCAVKAPGFGDRRKAMLQDIAILTGATVISEEVGLSLEKATLNDLGTAKRVQVAKDETTLIDGAGSEIDIKARCEQIRAQVEETSSDYDKEKLQERLAKLAGGVAVIKVGAATEMEMKEKKARVEDALHATRAAVEEGIVPGGGVALVRAQTAVKGLTGANHDQDVGITIARRAMEEPLRQIVANAGCEPSVILHKVVEGSGNFGYNAANGEYGDMVDMGILDPTKVTRSALQNAASVAGLMITTEAMIAEEPKDDAPMPGGGGMGGMGDMGGMGMM</sequence>
<comment type="subcellular location">
    <subcellularLocation>
        <location evidence="7">Cytoplasm</location>
    </subcellularLocation>
</comment>
<dbReference type="GO" id="GO:0005737">
    <property type="term" value="C:cytoplasm"/>
    <property type="evidence" value="ECO:0007669"/>
    <property type="project" value="UniProtKB-SubCell"/>
</dbReference>
<evidence type="ECO:0000256" key="9">
    <source>
        <dbReference type="RuleBase" id="RU000419"/>
    </source>
</evidence>
<evidence type="ECO:0000256" key="4">
    <source>
        <dbReference type="ARBA" id="ARBA00022840"/>
    </source>
</evidence>
<evidence type="ECO:0000256" key="5">
    <source>
        <dbReference type="ARBA" id="ARBA00023186"/>
    </source>
</evidence>
<dbReference type="Gene3D" id="1.10.560.10">
    <property type="entry name" value="GroEL-like equatorial domain"/>
    <property type="match status" value="1"/>
</dbReference>
<dbReference type="SUPFAM" id="SSF52029">
    <property type="entry name" value="GroEL apical domain-like"/>
    <property type="match status" value="1"/>
</dbReference>
<dbReference type="FunFam" id="1.10.560.10:FF:000001">
    <property type="entry name" value="60 kDa chaperonin"/>
    <property type="match status" value="1"/>
</dbReference>
<dbReference type="InterPro" id="IPR027413">
    <property type="entry name" value="GROEL-like_equatorial_sf"/>
</dbReference>
<dbReference type="NCBIfam" id="NF009489">
    <property type="entry name" value="PRK12851.1"/>
    <property type="match status" value="1"/>
</dbReference>
<accession>A0A1H2UNZ3</accession>
<keyword evidence="5 7" id="KW-0143">Chaperone</keyword>
<dbReference type="GO" id="GO:0005524">
    <property type="term" value="F:ATP binding"/>
    <property type="evidence" value="ECO:0007669"/>
    <property type="project" value="UniProtKB-UniRule"/>
</dbReference>
<dbReference type="GO" id="GO:0140662">
    <property type="term" value="F:ATP-dependent protein folding chaperone"/>
    <property type="evidence" value="ECO:0007669"/>
    <property type="project" value="InterPro"/>
</dbReference>
<evidence type="ECO:0000256" key="3">
    <source>
        <dbReference type="ARBA" id="ARBA00022741"/>
    </source>
</evidence>
<evidence type="ECO:0000256" key="2">
    <source>
        <dbReference type="ARBA" id="ARBA00022490"/>
    </source>
</evidence>
<dbReference type="Gene3D" id="3.50.7.10">
    <property type="entry name" value="GroEL"/>
    <property type="match status" value="1"/>
</dbReference>
<dbReference type="Gene3D" id="3.30.260.10">
    <property type="entry name" value="TCP-1-like chaperonin intermediate domain"/>
    <property type="match status" value="1"/>
</dbReference>
<feature type="binding site" evidence="7">
    <location>
        <position position="415"/>
    </location>
    <ligand>
        <name>ATP</name>
        <dbReference type="ChEBI" id="CHEBI:30616"/>
    </ligand>
</feature>
<dbReference type="InterPro" id="IPR027409">
    <property type="entry name" value="GroEL-like_apical_dom_sf"/>
</dbReference>
<keyword evidence="2 7" id="KW-0963">Cytoplasm</keyword>
<dbReference type="InterPro" id="IPR002423">
    <property type="entry name" value="Cpn60/GroEL/TCP-1"/>
</dbReference>